<accession>A0A2Z4UAU5</accession>
<keyword evidence="2" id="KW-1185">Reference proteome</keyword>
<organism evidence="1 2">
    <name type="scientific">Blautia argi</name>
    <dbReference type="NCBI Taxonomy" id="1912897"/>
    <lineage>
        <taxon>Bacteria</taxon>
        <taxon>Bacillati</taxon>
        <taxon>Bacillota</taxon>
        <taxon>Clostridia</taxon>
        <taxon>Lachnospirales</taxon>
        <taxon>Lachnospiraceae</taxon>
        <taxon>Blautia</taxon>
    </lineage>
</organism>
<dbReference type="AlphaFoldDB" id="A0A2Z4UAU5"/>
<sequence length="118" mass="13859">MPSGNTNIMKQFRQDFNNIKEDFNSPFRVKSDDASINEFAGNCEGRYGITQEIQTQEESKLTCEDFVHDLELVLSTNKLKDESAYKEYIETVNSYIYMSMRVLYPSYKNYYPFLSTLK</sequence>
<name>A0A2Z4UAU5_9FIRM</name>
<proteinExistence type="predicted"/>
<gene>
    <name evidence="1" type="ORF">DQQ01_08385</name>
</gene>
<evidence type="ECO:0000313" key="1">
    <source>
        <dbReference type="EMBL" id="AWY98161.1"/>
    </source>
</evidence>
<dbReference type="KEGG" id="blau:DQQ01_08385"/>
<dbReference type="EMBL" id="CP030280">
    <property type="protein sequence ID" value="AWY98161.1"/>
    <property type="molecule type" value="Genomic_DNA"/>
</dbReference>
<dbReference type="RefSeq" id="WP_111919650.1">
    <property type="nucleotide sequence ID" value="NZ_CAUWHR010000004.1"/>
</dbReference>
<protein>
    <submittedName>
        <fullName evidence="1">Uncharacterized protein</fullName>
    </submittedName>
</protein>
<reference evidence="2" key="1">
    <citation type="submission" date="2018-06" db="EMBL/GenBank/DDBJ databases">
        <title>Description of Blautia argi sp. nov., a new anaerobic isolated from dog feces.</title>
        <authorList>
            <person name="Chang Y.-H."/>
            <person name="Paek J."/>
            <person name="Shin Y."/>
        </authorList>
    </citation>
    <scope>NUCLEOTIDE SEQUENCE [LARGE SCALE GENOMIC DNA]</scope>
    <source>
        <strain evidence="2">KCTC 15426</strain>
    </source>
</reference>
<evidence type="ECO:0000313" key="2">
    <source>
        <dbReference type="Proteomes" id="UP000250003"/>
    </source>
</evidence>
<dbReference type="Proteomes" id="UP000250003">
    <property type="component" value="Chromosome"/>
</dbReference>